<gene>
    <name evidence="1" type="ORF">D0Z67_00790</name>
</gene>
<dbReference type="AlphaFoldDB" id="A0A4P6TR71"/>
<organism evidence="1 2">
    <name type="scientific">Streptomyces seoulensis</name>
    <dbReference type="NCBI Taxonomy" id="73044"/>
    <lineage>
        <taxon>Bacteria</taxon>
        <taxon>Bacillati</taxon>
        <taxon>Actinomycetota</taxon>
        <taxon>Actinomycetes</taxon>
        <taxon>Kitasatosporales</taxon>
        <taxon>Streptomycetaceae</taxon>
        <taxon>Streptomyces</taxon>
    </lineage>
</organism>
<proteinExistence type="predicted"/>
<evidence type="ECO:0000313" key="2">
    <source>
        <dbReference type="Proteomes" id="UP000292547"/>
    </source>
</evidence>
<protein>
    <submittedName>
        <fullName evidence="1">Uncharacterized protein</fullName>
    </submittedName>
</protein>
<dbReference type="Proteomes" id="UP000292547">
    <property type="component" value="Chromosome"/>
</dbReference>
<evidence type="ECO:0000313" key="1">
    <source>
        <dbReference type="EMBL" id="QBJ89004.1"/>
    </source>
</evidence>
<sequence length="67" mass="7201">MTRPNLPPEVAAMNSTVLERFPAGSPRGSWPAEEYAAARRAEGEPATVVMDLQSDAFLVVVEGRADD</sequence>
<accession>A0A4P6TR71</accession>
<name>A0A4P6TR71_STRSO</name>
<dbReference type="STRING" id="73044.GCA_000725795_02333"/>
<dbReference type="EMBL" id="CP032229">
    <property type="protein sequence ID" value="QBJ89004.1"/>
    <property type="molecule type" value="Genomic_DNA"/>
</dbReference>
<dbReference type="KEGG" id="sseo:D0Z67_00790"/>
<keyword evidence="2" id="KW-1185">Reference proteome</keyword>
<reference evidence="1 2" key="1">
    <citation type="submission" date="2018-08" db="EMBL/GenBank/DDBJ databases">
        <title>The complete genome sequence of Streptomyces seoulensis, a pioneer strain for nickel superoxide dismutase discovery.</title>
        <authorList>
            <person name="Shin J."/>
            <person name="Lee J.-S."/>
            <person name="Lee E.-J."/>
            <person name="Youn H.-D."/>
        </authorList>
    </citation>
    <scope>NUCLEOTIDE SEQUENCE [LARGE SCALE GENOMIC DNA]</scope>
    <source>
        <strain evidence="1 2">KCTC 9819</strain>
    </source>
</reference>